<dbReference type="PANTHER" id="PTHR43547:SF2">
    <property type="entry name" value="HYBRID SIGNAL TRANSDUCTION HISTIDINE KINASE C"/>
    <property type="match status" value="1"/>
</dbReference>
<feature type="domain" description="PAS" evidence="6">
    <location>
        <begin position="104"/>
        <end position="159"/>
    </location>
</feature>
<dbReference type="InterPro" id="IPR003594">
    <property type="entry name" value="HATPase_dom"/>
</dbReference>
<evidence type="ECO:0000256" key="1">
    <source>
        <dbReference type="ARBA" id="ARBA00022553"/>
    </source>
</evidence>
<dbReference type="PANTHER" id="PTHR43547">
    <property type="entry name" value="TWO-COMPONENT HISTIDINE KINASE"/>
    <property type="match status" value="1"/>
</dbReference>
<dbReference type="InterPro" id="IPR036890">
    <property type="entry name" value="HATPase_C_sf"/>
</dbReference>
<sequence length="768" mass="84805">MNIRAAGKVRAAIPECLRHWDKRIGFGNRLEIQLTALGRTAMLAANSTAAMLTGTTSPGLERLVHKAAAHINYLQADQLELHRNSELVSQYHKWFLQAPLGFHILDSDGVIQDVNSKWLEMLGYQRAQVIGQPIFNFIIPGQRENARARFEARKAFPNQPEQWPAKVGDRLYVRSDGSAIPIETMDMVFTYRDGSILEIQTAFLDLRPSRLATAAQFAGIFYHGMKNYALVLESIQLQSAALDLECKALIELINYFQLAKLPVPRSLITMIDNKQKDREHLNRELDQTIRLLKDTAMTALSMAKAPNTAKKAILVKSVLDQACNSLLKYAQDHVVALDWDMSELGETDAIVIAEPTFLAMIHNLVMNAIEASTGSVRHVNVKVRKADSKIVVSVVDRGSGMTEAKRLELLSGSPTSTKTNGSGFGWLQIRLAVQSANGTVSIRSLPNVGSDISLTFPATTAKPEVYQPVVAIPPTATADSNLARIRIWIAEDEPHITHLVTSQLAGRGFTNVRVFGDGEALLAEMRRPEGLKPHIIVTDQTMPRMKGTELVRALITQLGIAGIPPTIVWSAAYRDDMGSNEIAALIDAYPDRLFYAVKPVSDSLISQLIAVAATIELTEADLPVVIANQPSEEEIQLNQHLHELVTITAPLLSTLRELLTRDGDDVLEQIKAATTATHTALQRKLEEETTQNKKVLTQMYLQTSFLNTMLRFIRVNDELGEAAIEIINDTLEKIEQLNLAIQGVTGADAILARKIRLFISSLGSLRQP</sequence>
<evidence type="ECO:0000259" key="4">
    <source>
        <dbReference type="PROSITE" id="PS50109"/>
    </source>
</evidence>
<dbReference type="Gene3D" id="3.40.50.2300">
    <property type="match status" value="1"/>
</dbReference>
<dbReference type="CDD" id="cd00130">
    <property type="entry name" value="PAS"/>
    <property type="match status" value="1"/>
</dbReference>
<dbReference type="InterPro" id="IPR011006">
    <property type="entry name" value="CheY-like_superfamily"/>
</dbReference>
<evidence type="ECO:0000313" key="8">
    <source>
        <dbReference type="Proteomes" id="UP000178951"/>
    </source>
</evidence>
<dbReference type="NCBIfam" id="TIGR00229">
    <property type="entry name" value="sensory_box"/>
    <property type="match status" value="1"/>
</dbReference>
<evidence type="ECO:0000256" key="3">
    <source>
        <dbReference type="PROSITE-ProRule" id="PRU00169"/>
    </source>
</evidence>
<dbReference type="InterPro" id="IPR005467">
    <property type="entry name" value="His_kinase_dom"/>
</dbReference>
<dbReference type="InterPro" id="IPR000014">
    <property type="entry name" value="PAS"/>
</dbReference>
<dbReference type="Gene3D" id="3.30.565.10">
    <property type="entry name" value="Histidine kinase-like ATPase, C-terminal domain"/>
    <property type="match status" value="1"/>
</dbReference>
<dbReference type="PROSITE" id="PS50112">
    <property type="entry name" value="PAS"/>
    <property type="match status" value="1"/>
</dbReference>
<dbReference type="Pfam" id="PF13426">
    <property type="entry name" value="PAS_9"/>
    <property type="match status" value="1"/>
</dbReference>
<reference evidence="7 8" key="1">
    <citation type="journal article" date="2016" name="Nat. Commun.">
        <title>Thousands of microbial genomes shed light on interconnected biogeochemical processes in an aquifer system.</title>
        <authorList>
            <person name="Anantharaman K."/>
            <person name="Brown C.T."/>
            <person name="Hug L.A."/>
            <person name="Sharon I."/>
            <person name="Castelle C.J."/>
            <person name="Probst A.J."/>
            <person name="Thomas B.C."/>
            <person name="Singh A."/>
            <person name="Wilkins M.J."/>
            <person name="Karaoz U."/>
            <person name="Brodie E.L."/>
            <person name="Williams K.H."/>
            <person name="Hubbard S.S."/>
            <person name="Banfield J.F."/>
        </authorList>
    </citation>
    <scope>NUCLEOTIDE SEQUENCE [LARGE SCALE GENOMIC DNA]</scope>
</reference>
<evidence type="ECO:0000256" key="2">
    <source>
        <dbReference type="ARBA" id="ARBA00022777"/>
    </source>
</evidence>
<dbReference type="EMBL" id="MEUF01000094">
    <property type="protein sequence ID" value="OGC29110.1"/>
    <property type="molecule type" value="Genomic_DNA"/>
</dbReference>
<protein>
    <recommendedName>
        <fullName evidence="9">Histidine kinase</fullName>
    </recommendedName>
</protein>
<dbReference type="AlphaFoldDB" id="A0A1F4T9B9"/>
<proteinExistence type="predicted"/>
<dbReference type="Proteomes" id="UP000178951">
    <property type="component" value="Unassembled WGS sequence"/>
</dbReference>
<dbReference type="InterPro" id="IPR035965">
    <property type="entry name" value="PAS-like_dom_sf"/>
</dbReference>
<feature type="modified residue" description="4-aspartylphosphate" evidence="3">
    <location>
        <position position="539"/>
    </location>
</feature>
<evidence type="ECO:0000259" key="5">
    <source>
        <dbReference type="PROSITE" id="PS50110"/>
    </source>
</evidence>
<evidence type="ECO:0000313" key="7">
    <source>
        <dbReference type="EMBL" id="OGC29110.1"/>
    </source>
</evidence>
<evidence type="ECO:0000259" key="6">
    <source>
        <dbReference type="PROSITE" id="PS50112"/>
    </source>
</evidence>
<dbReference type="Gene3D" id="3.30.450.20">
    <property type="entry name" value="PAS domain"/>
    <property type="match status" value="1"/>
</dbReference>
<dbReference type="PROSITE" id="PS50110">
    <property type="entry name" value="RESPONSE_REGULATORY"/>
    <property type="match status" value="1"/>
</dbReference>
<keyword evidence="1 3" id="KW-0597">Phosphoprotein</keyword>
<dbReference type="Pfam" id="PF00072">
    <property type="entry name" value="Response_reg"/>
    <property type="match status" value="1"/>
</dbReference>
<keyword evidence="2" id="KW-0808">Transferase</keyword>
<feature type="domain" description="Histidine kinase" evidence="4">
    <location>
        <begin position="281"/>
        <end position="460"/>
    </location>
</feature>
<dbReference type="SUPFAM" id="SSF52172">
    <property type="entry name" value="CheY-like"/>
    <property type="match status" value="1"/>
</dbReference>
<dbReference type="InterPro" id="IPR001789">
    <property type="entry name" value="Sig_transdc_resp-reg_receiver"/>
</dbReference>
<dbReference type="SUPFAM" id="SSF55785">
    <property type="entry name" value="PYP-like sensor domain (PAS domain)"/>
    <property type="match status" value="1"/>
</dbReference>
<dbReference type="PROSITE" id="PS50109">
    <property type="entry name" value="HIS_KIN"/>
    <property type="match status" value="1"/>
</dbReference>
<feature type="domain" description="Response regulatory" evidence="5">
    <location>
        <begin position="486"/>
        <end position="613"/>
    </location>
</feature>
<name>A0A1F4T9B9_UNCSA</name>
<keyword evidence="2" id="KW-0418">Kinase</keyword>
<dbReference type="Pfam" id="PF02518">
    <property type="entry name" value="HATPase_c"/>
    <property type="match status" value="1"/>
</dbReference>
<dbReference type="GO" id="GO:0000155">
    <property type="term" value="F:phosphorelay sensor kinase activity"/>
    <property type="evidence" value="ECO:0007669"/>
    <property type="project" value="TreeGrafter"/>
</dbReference>
<gene>
    <name evidence="7" type="ORF">A2311_03920</name>
</gene>
<accession>A0A1F4T9B9</accession>
<organism evidence="7 8">
    <name type="scientific">candidate division WOR-1 bacterium RIFOXYB2_FULL_48_7</name>
    <dbReference type="NCBI Taxonomy" id="1802583"/>
    <lineage>
        <taxon>Bacteria</taxon>
        <taxon>Bacillati</taxon>
        <taxon>Saganbacteria</taxon>
    </lineage>
</organism>
<dbReference type="SMART" id="SM00091">
    <property type="entry name" value="PAS"/>
    <property type="match status" value="1"/>
</dbReference>
<dbReference type="SUPFAM" id="SSF55874">
    <property type="entry name" value="ATPase domain of HSP90 chaperone/DNA topoisomerase II/histidine kinase"/>
    <property type="match status" value="1"/>
</dbReference>
<comment type="caution">
    <text evidence="7">The sequence shown here is derived from an EMBL/GenBank/DDBJ whole genome shotgun (WGS) entry which is preliminary data.</text>
</comment>
<dbReference type="SMART" id="SM00448">
    <property type="entry name" value="REC"/>
    <property type="match status" value="1"/>
</dbReference>
<dbReference type="STRING" id="1802583.A2311_03920"/>
<dbReference type="SMART" id="SM00387">
    <property type="entry name" value="HATPase_c"/>
    <property type="match status" value="1"/>
</dbReference>
<evidence type="ECO:0008006" key="9">
    <source>
        <dbReference type="Google" id="ProtNLM"/>
    </source>
</evidence>